<dbReference type="PROSITE" id="PS51257">
    <property type="entry name" value="PROKAR_LIPOPROTEIN"/>
    <property type="match status" value="1"/>
</dbReference>
<organism evidence="1 2">
    <name type="scientific">Pseudonocardia adelaidensis</name>
    <dbReference type="NCBI Taxonomy" id="648754"/>
    <lineage>
        <taxon>Bacteria</taxon>
        <taxon>Bacillati</taxon>
        <taxon>Actinomycetota</taxon>
        <taxon>Actinomycetes</taxon>
        <taxon>Pseudonocardiales</taxon>
        <taxon>Pseudonocardiaceae</taxon>
        <taxon>Pseudonocardia</taxon>
    </lineage>
</organism>
<dbReference type="SUPFAM" id="SSF109998">
    <property type="entry name" value="Triger factor/SurA peptide-binding domain-like"/>
    <property type="match status" value="1"/>
</dbReference>
<dbReference type="Gene3D" id="1.10.4030.10">
    <property type="entry name" value="Porin chaperone SurA, peptide-binding domain"/>
    <property type="match status" value="1"/>
</dbReference>
<name>A0ABP9P177_9PSEU</name>
<gene>
    <name evidence="1" type="ORF">GCM10023320_73600</name>
</gene>
<comment type="caution">
    <text evidence="1">The sequence shown here is derived from an EMBL/GenBank/DDBJ whole genome shotgun (WGS) entry which is preliminary data.</text>
</comment>
<dbReference type="EMBL" id="BAABJO010000041">
    <property type="protein sequence ID" value="GAA5138733.1"/>
    <property type="molecule type" value="Genomic_DNA"/>
</dbReference>
<proteinExistence type="predicted"/>
<evidence type="ECO:0000313" key="1">
    <source>
        <dbReference type="EMBL" id="GAA5138733.1"/>
    </source>
</evidence>
<reference evidence="2" key="1">
    <citation type="journal article" date="2019" name="Int. J. Syst. Evol. Microbiol.">
        <title>The Global Catalogue of Microorganisms (GCM) 10K type strain sequencing project: providing services to taxonomists for standard genome sequencing and annotation.</title>
        <authorList>
            <consortium name="The Broad Institute Genomics Platform"/>
            <consortium name="The Broad Institute Genome Sequencing Center for Infectious Disease"/>
            <person name="Wu L."/>
            <person name="Ma J."/>
        </authorList>
    </citation>
    <scope>NUCLEOTIDE SEQUENCE [LARGE SCALE GENOMIC DNA]</scope>
    <source>
        <strain evidence="2">JCM 18302</strain>
    </source>
</reference>
<dbReference type="InterPro" id="IPR027304">
    <property type="entry name" value="Trigger_fact/SurA_dom_sf"/>
</dbReference>
<dbReference type="Proteomes" id="UP001500804">
    <property type="component" value="Unassembled WGS sequence"/>
</dbReference>
<accession>A0ABP9P177</accession>
<evidence type="ECO:0008006" key="3">
    <source>
        <dbReference type="Google" id="ProtNLM"/>
    </source>
</evidence>
<evidence type="ECO:0000313" key="2">
    <source>
        <dbReference type="Proteomes" id="UP001500804"/>
    </source>
</evidence>
<dbReference type="Pfam" id="PF13624">
    <property type="entry name" value="SurA_N_3"/>
    <property type="match status" value="1"/>
</dbReference>
<sequence length="303" mass="30983">MSVVRMQVGRVVAAVAVIGAVVSGCGGPSQAGTAAFVGDDAIPLERVQTQLDAALAKKDLIAQLTAQGGSTAGVARSIVTRAVLHDLLALRAADEGIVVTDAQVDAQIAQNGGADALLDGSLYDLPTLRERVRDDLIAAQLAQREVGGLAVTADLVAATSREKADAAAAALQAGGAQADALFSDPRTSARGTTFDAASSPDNASTVLFGVPVGTVVAFQPSPQQSTWIVARVVDRRTDAPSDPAAVSSISQSQLVAIGERLLQPTADQVGIRVNPRYGVWDPIQLRIVGEDQQVGSILPPVAS</sequence>
<keyword evidence="2" id="KW-1185">Reference proteome</keyword>
<protein>
    <recommendedName>
        <fullName evidence="3">SurA-like protein</fullName>
    </recommendedName>
</protein>